<name>A0A8T2CBL2_9BRAS</name>
<feature type="compositionally biased region" description="Basic and acidic residues" evidence="1">
    <location>
        <begin position="100"/>
        <end position="111"/>
    </location>
</feature>
<evidence type="ECO:0000313" key="3">
    <source>
        <dbReference type="EMBL" id="KAG7595133.1"/>
    </source>
</evidence>
<evidence type="ECO:0000256" key="2">
    <source>
        <dbReference type="SAM" id="Phobius"/>
    </source>
</evidence>
<accession>A0A8T2CBL2</accession>
<feature type="transmembrane region" description="Helical" evidence="2">
    <location>
        <begin position="6"/>
        <end position="28"/>
    </location>
</feature>
<gene>
    <name evidence="3" type="ORF">ISN45_Aa01g038470</name>
</gene>
<dbReference type="Proteomes" id="UP000694240">
    <property type="component" value="Chromosome 6"/>
</dbReference>
<keyword evidence="2" id="KW-0812">Transmembrane</keyword>
<dbReference type="PROSITE" id="PS51257">
    <property type="entry name" value="PROKAR_LIPOPROTEIN"/>
    <property type="match status" value="1"/>
</dbReference>
<keyword evidence="4" id="KW-1185">Reference proteome</keyword>
<protein>
    <submittedName>
        <fullName evidence="3">Uncharacterized protein</fullName>
    </submittedName>
</protein>
<dbReference type="EMBL" id="JAEFBK010000006">
    <property type="protein sequence ID" value="KAG7595133.1"/>
    <property type="molecule type" value="Genomic_DNA"/>
</dbReference>
<dbReference type="AlphaFoldDB" id="A0A8T2CBL2"/>
<evidence type="ECO:0000313" key="4">
    <source>
        <dbReference type="Proteomes" id="UP000694240"/>
    </source>
</evidence>
<evidence type="ECO:0000256" key="1">
    <source>
        <dbReference type="SAM" id="MobiDB-lite"/>
    </source>
</evidence>
<organism evidence="3 4">
    <name type="scientific">Arabidopsis thaliana x Arabidopsis arenosa</name>
    <dbReference type="NCBI Taxonomy" id="1240361"/>
    <lineage>
        <taxon>Eukaryota</taxon>
        <taxon>Viridiplantae</taxon>
        <taxon>Streptophyta</taxon>
        <taxon>Embryophyta</taxon>
        <taxon>Tracheophyta</taxon>
        <taxon>Spermatophyta</taxon>
        <taxon>Magnoliopsida</taxon>
        <taxon>eudicotyledons</taxon>
        <taxon>Gunneridae</taxon>
        <taxon>Pentapetalae</taxon>
        <taxon>rosids</taxon>
        <taxon>malvids</taxon>
        <taxon>Brassicales</taxon>
        <taxon>Brassicaceae</taxon>
        <taxon>Camelineae</taxon>
        <taxon>Arabidopsis</taxon>
    </lineage>
</organism>
<keyword evidence="2" id="KW-1133">Transmembrane helix</keyword>
<comment type="caution">
    <text evidence="3">The sequence shown here is derived from an EMBL/GenBank/DDBJ whole genome shotgun (WGS) entry which is preliminary data.</text>
</comment>
<reference evidence="3 4" key="1">
    <citation type="submission" date="2020-12" db="EMBL/GenBank/DDBJ databases">
        <title>Concerted genomic and epigenomic changes stabilize Arabidopsis allopolyploids.</title>
        <authorList>
            <person name="Chen Z."/>
        </authorList>
    </citation>
    <scope>NUCLEOTIDE SEQUENCE [LARGE SCALE GENOMIC DNA]</scope>
    <source>
        <strain evidence="3">Allo738</strain>
        <tissue evidence="3">Leaf</tissue>
    </source>
</reference>
<keyword evidence="2" id="KW-0472">Membrane</keyword>
<feature type="region of interest" description="Disordered" evidence="1">
    <location>
        <begin position="92"/>
        <end position="121"/>
    </location>
</feature>
<sequence>MKFDDNYKLIVIVIGGVLAGFAVVMFSCCKNKRKNLQLPELTQTPEWQRQIVSAPTLQTRSIDVGNDRLWGRSDTVVKKCIIPLKPNAVDDSLRYQGPKNLERPRGQRDDGTAASTSAFGGGCVGTSGGDNGFGGTSGGGDNGFGGGSHSGGDNGCGGSHSGGGGCGDGGGGGGCGGS</sequence>
<proteinExistence type="predicted"/>